<protein>
    <submittedName>
        <fullName evidence="2">Uncharacterized protein</fullName>
    </submittedName>
</protein>
<reference evidence="2 3" key="1">
    <citation type="submission" date="2017-03" db="EMBL/GenBank/DDBJ databases">
        <title>Genome Survey of Euroglyphus maynei.</title>
        <authorList>
            <person name="Arlian L.G."/>
            <person name="Morgan M.S."/>
            <person name="Rider S.D."/>
        </authorList>
    </citation>
    <scope>NUCLEOTIDE SEQUENCE [LARGE SCALE GENOMIC DNA]</scope>
    <source>
        <strain evidence="2">Arlian Lab</strain>
        <tissue evidence="2">Whole body</tissue>
    </source>
</reference>
<evidence type="ECO:0000313" key="3">
    <source>
        <dbReference type="Proteomes" id="UP000194236"/>
    </source>
</evidence>
<sequence length="62" mass="7001">MTDNKKPTIEWITIDSSDDESDKSSSDNSDASSSATIISQTDCKFFSDKNFFIEKKIKIVFL</sequence>
<dbReference type="Proteomes" id="UP000194236">
    <property type="component" value="Unassembled WGS sequence"/>
</dbReference>
<evidence type="ECO:0000313" key="2">
    <source>
        <dbReference type="EMBL" id="OTF79801.1"/>
    </source>
</evidence>
<feature type="region of interest" description="Disordered" evidence="1">
    <location>
        <begin position="1"/>
        <end position="35"/>
    </location>
</feature>
<organism evidence="2 3">
    <name type="scientific">Euroglyphus maynei</name>
    <name type="common">Mayne's house dust mite</name>
    <dbReference type="NCBI Taxonomy" id="6958"/>
    <lineage>
        <taxon>Eukaryota</taxon>
        <taxon>Metazoa</taxon>
        <taxon>Ecdysozoa</taxon>
        <taxon>Arthropoda</taxon>
        <taxon>Chelicerata</taxon>
        <taxon>Arachnida</taxon>
        <taxon>Acari</taxon>
        <taxon>Acariformes</taxon>
        <taxon>Sarcoptiformes</taxon>
        <taxon>Astigmata</taxon>
        <taxon>Psoroptidia</taxon>
        <taxon>Analgoidea</taxon>
        <taxon>Pyroglyphidae</taxon>
        <taxon>Pyroglyphinae</taxon>
        <taxon>Euroglyphus</taxon>
    </lineage>
</organism>
<name>A0A1Y3BFT5_EURMA</name>
<comment type="caution">
    <text evidence="2">The sequence shown here is derived from an EMBL/GenBank/DDBJ whole genome shotgun (WGS) entry which is preliminary data.</text>
</comment>
<keyword evidence="3" id="KW-1185">Reference proteome</keyword>
<evidence type="ECO:0000256" key="1">
    <source>
        <dbReference type="SAM" id="MobiDB-lite"/>
    </source>
</evidence>
<gene>
    <name evidence="2" type="ORF">BLA29_014512</name>
</gene>
<dbReference type="EMBL" id="MUJZ01021315">
    <property type="protein sequence ID" value="OTF79801.1"/>
    <property type="molecule type" value="Genomic_DNA"/>
</dbReference>
<proteinExistence type="predicted"/>
<dbReference type="AlphaFoldDB" id="A0A1Y3BFT5"/>
<accession>A0A1Y3BFT5</accession>